<feature type="region of interest" description="Disordered" evidence="1">
    <location>
        <begin position="1"/>
        <end position="21"/>
    </location>
</feature>
<dbReference type="AlphaFoldDB" id="A0A3B0Z5S4"/>
<feature type="compositionally biased region" description="Basic and acidic residues" evidence="1">
    <location>
        <begin position="10"/>
        <end position="21"/>
    </location>
</feature>
<evidence type="ECO:0000256" key="1">
    <source>
        <dbReference type="SAM" id="MobiDB-lite"/>
    </source>
</evidence>
<dbReference type="InterPro" id="IPR036909">
    <property type="entry name" value="Cyt_c-like_dom_sf"/>
</dbReference>
<evidence type="ECO:0000313" key="2">
    <source>
        <dbReference type="EMBL" id="VAW88718.1"/>
    </source>
</evidence>
<name>A0A3B0Z5S4_9ZZZZ</name>
<dbReference type="GO" id="GO:0020037">
    <property type="term" value="F:heme binding"/>
    <property type="evidence" value="ECO:0007669"/>
    <property type="project" value="InterPro"/>
</dbReference>
<organism evidence="2">
    <name type="scientific">hydrothermal vent metagenome</name>
    <dbReference type="NCBI Taxonomy" id="652676"/>
    <lineage>
        <taxon>unclassified sequences</taxon>
        <taxon>metagenomes</taxon>
        <taxon>ecological metagenomes</taxon>
    </lineage>
</organism>
<feature type="non-terminal residue" evidence="2">
    <location>
        <position position="1"/>
    </location>
</feature>
<sequence length="74" mass="8119">FGVNAPDMEVAPKDHTETAEMKARSDADLFKAIKQGGKAVDKSVLMPNWDANLSDDEIRDLVIYLRVLSNTGAK</sequence>
<dbReference type="EMBL" id="UOFP01000233">
    <property type="protein sequence ID" value="VAW88718.1"/>
    <property type="molecule type" value="Genomic_DNA"/>
</dbReference>
<accession>A0A3B0Z5S4</accession>
<protein>
    <submittedName>
        <fullName evidence="2">Uncharacterized protein</fullName>
    </submittedName>
</protein>
<dbReference type="SUPFAM" id="SSF46626">
    <property type="entry name" value="Cytochrome c"/>
    <property type="match status" value="1"/>
</dbReference>
<dbReference type="GO" id="GO:0009055">
    <property type="term" value="F:electron transfer activity"/>
    <property type="evidence" value="ECO:0007669"/>
    <property type="project" value="InterPro"/>
</dbReference>
<gene>
    <name evidence="2" type="ORF">MNBD_GAMMA18-2298</name>
</gene>
<reference evidence="2" key="1">
    <citation type="submission" date="2018-06" db="EMBL/GenBank/DDBJ databases">
        <authorList>
            <person name="Zhirakovskaya E."/>
        </authorList>
    </citation>
    <scope>NUCLEOTIDE SEQUENCE</scope>
</reference>
<dbReference type="Gene3D" id="1.10.760.10">
    <property type="entry name" value="Cytochrome c-like domain"/>
    <property type="match status" value="1"/>
</dbReference>
<proteinExistence type="predicted"/>